<reference evidence="3" key="1">
    <citation type="submission" date="2014-12" db="EMBL/GenBank/DDBJ databases">
        <title>Genome Sequence of Valsa Canker Pathogens Uncovers a Specific Adaption of Colonization on Woody Bark.</title>
        <authorList>
            <person name="Yin Z."/>
            <person name="Liu H."/>
            <person name="Gao X."/>
            <person name="Li Z."/>
            <person name="Song N."/>
            <person name="Ke X."/>
            <person name="Dai Q."/>
            <person name="Wu Y."/>
            <person name="Sun Y."/>
            <person name="Xu J.-R."/>
            <person name="Kang Z.K."/>
            <person name="Wang L."/>
            <person name="Huang L."/>
        </authorList>
    </citation>
    <scope>NUCLEOTIDE SEQUENCE [LARGE SCALE GENOMIC DNA]</scope>
    <source>
        <strain evidence="3">SXYL134</strain>
    </source>
</reference>
<sequence length="105" mass="11396">MDIDGIMGYHGVPQLPLFVYKALEDEVSIINDTDALVSKYCSIGANILYQRQTIGGHVASYFNGRPSALAWLNSVLGGTYAQDYSTAGCTTETVSLNITNIPYKL</sequence>
<organism evidence="2 3">
    <name type="scientific">Cytospora mali</name>
    <name type="common">Apple Valsa canker fungus</name>
    <name type="synonym">Valsa mali</name>
    <dbReference type="NCBI Taxonomy" id="578113"/>
    <lineage>
        <taxon>Eukaryota</taxon>
        <taxon>Fungi</taxon>
        <taxon>Dikarya</taxon>
        <taxon>Ascomycota</taxon>
        <taxon>Pezizomycotina</taxon>
        <taxon>Sordariomycetes</taxon>
        <taxon>Sordariomycetidae</taxon>
        <taxon>Diaporthales</taxon>
        <taxon>Cytosporaceae</taxon>
        <taxon>Cytospora</taxon>
    </lineage>
</organism>
<dbReference type="Proteomes" id="UP000078576">
    <property type="component" value="Unassembled WGS sequence"/>
</dbReference>
<gene>
    <name evidence="2" type="ORF">VP1G_10664</name>
</gene>
<dbReference type="GO" id="GO:0016042">
    <property type="term" value="P:lipid catabolic process"/>
    <property type="evidence" value="ECO:0007669"/>
    <property type="project" value="InterPro"/>
</dbReference>
<protein>
    <submittedName>
        <fullName evidence="2">Lipase 10</fullName>
    </submittedName>
</protein>
<name>A0A194USC5_CYTMA</name>
<dbReference type="EMBL" id="KN714674">
    <property type="protein sequence ID" value="KUI54539.1"/>
    <property type="molecule type" value="Genomic_DNA"/>
</dbReference>
<keyword evidence="3" id="KW-1185">Reference proteome</keyword>
<evidence type="ECO:0000256" key="1">
    <source>
        <dbReference type="ARBA" id="ARBA00022801"/>
    </source>
</evidence>
<evidence type="ECO:0000313" key="3">
    <source>
        <dbReference type="Proteomes" id="UP000078576"/>
    </source>
</evidence>
<dbReference type="PANTHER" id="PTHR34853:SF5">
    <property type="entry name" value="LIP-DOMAIN-CONTAINING PROTEIN-RELATED"/>
    <property type="match status" value="1"/>
</dbReference>
<dbReference type="Gene3D" id="3.40.50.1820">
    <property type="entry name" value="alpha/beta hydrolase"/>
    <property type="match status" value="1"/>
</dbReference>
<dbReference type="InterPro" id="IPR005152">
    <property type="entry name" value="Lipase_secreted"/>
</dbReference>
<dbReference type="OrthoDB" id="2373480at2759"/>
<accession>A0A194USC5</accession>
<dbReference type="Pfam" id="PF03583">
    <property type="entry name" value="LIP"/>
    <property type="match status" value="1"/>
</dbReference>
<dbReference type="PANTHER" id="PTHR34853">
    <property type="match status" value="1"/>
</dbReference>
<proteinExistence type="predicted"/>
<dbReference type="GO" id="GO:0004806">
    <property type="term" value="F:triacylglycerol lipase activity"/>
    <property type="evidence" value="ECO:0007669"/>
    <property type="project" value="InterPro"/>
</dbReference>
<keyword evidence="1" id="KW-0378">Hydrolase</keyword>
<dbReference type="AlphaFoldDB" id="A0A194USC5"/>
<dbReference type="InterPro" id="IPR029058">
    <property type="entry name" value="AB_hydrolase_fold"/>
</dbReference>
<evidence type="ECO:0000313" key="2">
    <source>
        <dbReference type="EMBL" id="KUI54539.1"/>
    </source>
</evidence>